<dbReference type="RefSeq" id="WP_136997944.1">
    <property type="nucleotide sequence ID" value="NZ_SYUW01000024.1"/>
</dbReference>
<evidence type="ECO:0000313" key="2">
    <source>
        <dbReference type="EMBL" id="TKF26092.1"/>
    </source>
</evidence>
<evidence type="ECO:0000313" key="3">
    <source>
        <dbReference type="Proteomes" id="UP000305234"/>
    </source>
</evidence>
<reference evidence="2 3" key="1">
    <citation type="submission" date="2019-04" db="EMBL/GenBank/DDBJ databases">
        <title>A reverse ecology approach based on a biological definition of microbial populations.</title>
        <authorList>
            <person name="Arevalo P."/>
            <person name="Vaninsberghe D."/>
            <person name="Elsherbini J."/>
            <person name="Gore J."/>
            <person name="Polz M."/>
        </authorList>
    </citation>
    <scope>NUCLEOTIDE SEQUENCE [LARGE SCALE GENOMIC DNA]</scope>
    <source>
        <strain evidence="2 3">10N.261.46.E4</strain>
    </source>
</reference>
<accession>A0A4U1YY80</accession>
<dbReference type="AlphaFoldDB" id="A0A4U1YY80"/>
<dbReference type="EMBL" id="SYUW01000024">
    <property type="protein sequence ID" value="TKF26092.1"/>
    <property type="molecule type" value="Genomic_DNA"/>
</dbReference>
<dbReference type="Proteomes" id="UP000305234">
    <property type="component" value="Unassembled WGS sequence"/>
</dbReference>
<sequence>MDTIFTFDWAQVYPKVIEGLQNGTVVLRDGVAYWTELAEQSGIVQHMPLKQVPFDPEKLNEISQLIQATHATQMAAIGLSTTIVVGAIVVQTMYLAKKIDKLQQTIDVISSDIDAQNILFYLEKMSKYFGTIESARVLLLDKSLVSETQDIAASLISTLSIQRNEVLSLIDNLTSFADKATDRHLEHMLDFISLMLDILPKAIYIESQLCDRYGKFKLSEHLMRENSKRYNRTLNEFRFWCNDKAKAAIRGDDKAISIPFHEKKAQLQQLFQSEHNPQLLQELQTPKLEVVAS</sequence>
<name>A0A4U1YY80_9VIBR</name>
<protein>
    <submittedName>
        <fullName evidence="2">Uncharacterized protein</fullName>
    </submittedName>
</protein>
<keyword evidence="1" id="KW-0812">Transmembrane</keyword>
<keyword evidence="1" id="KW-1133">Transmembrane helix</keyword>
<proteinExistence type="predicted"/>
<organism evidence="2 3">
    <name type="scientific">Vibrio kanaloae</name>
    <dbReference type="NCBI Taxonomy" id="170673"/>
    <lineage>
        <taxon>Bacteria</taxon>
        <taxon>Pseudomonadati</taxon>
        <taxon>Pseudomonadota</taxon>
        <taxon>Gammaproteobacteria</taxon>
        <taxon>Vibrionales</taxon>
        <taxon>Vibrionaceae</taxon>
        <taxon>Vibrio</taxon>
    </lineage>
</organism>
<evidence type="ECO:0000256" key="1">
    <source>
        <dbReference type="SAM" id="Phobius"/>
    </source>
</evidence>
<gene>
    <name evidence="2" type="ORF">FCV52_09465</name>
</gene>
<keyword evidence="1" id="KW-0472">Membrane</keyword>
<feature type="transmembrane region" description="Helical" evidence="1">
    <location>
        <begin position="74"/>
        <end position="96"/>
    </location>
</feature>
<comment type="caution">
    <text evidence="2">The sequence shown here is derived from an EMBL/GenBank/DDBJ whole genome shotgun (WGS) entry which is preliminary data.</text>
</comment>